<keyword evidence="5 11" id="KW-0812">Transmembrane</keyword>
<dbReference type="PANTHER" id="PTHR10556:SF28">
    <property type="entry name" value="VERY-LONG-CHAIN ENOYL-COA REDUCTASE"/>
    <property type="match status" value="1"/>
</dbReference>
<dbReference type="Gene3D" id="3.10.20.90">
    <property type="entry name" value="Phosphatidylinositol 3-kinase Catalytic Subunit, Chain A, domain 1"/>
    <property type="match status" value="1"/>
</dbReference>
<evidence type="ECO:0000256" key="11">
    <source>
        <dbReference type="SAM" id="Phobius"/>
    </source>
</evidence>
<dbReference type="Pfam" id="PF02544">
    <property type="entry name" value="Steroid_dh"/>
    <property type="match status" value="1"/>
</dbReference>
<comment type="subcellular location">
    <subcellularLocation>
        <location evidence="2">Endoplasmic reticulum</location>
    </subcellularLocation>
    <subcellularLocation>
        <location evidence="1">Membrane</location>
        <topology evidence="1">Multi-pass membrane protein</topology>
    </subcellularLocation>
</comment>
<feature type="transmembrane region" description="Helical" evidence="11">
    <location>
        <begin position="184"/>
        <end position="203"/>
    </location>
</feature>
<dbReference type="PANTHER" id="PTHR10556">
    <property type="entry name" value="3-OXO-5-ALPHA-STEROID 4-DEHYDROGENASE"/>
    <property type="match status" value="1"/>
</dbReference>
<feature type="transmembrane region" description="Helical" evidence="11">
    <location>
        <begin position="84"/>
        <end position="103"/>
    </location>
</feature>
<dbReference type="PROSITE" id="PS50244">
    <property type="entry name" value="S5A_REDUCTASE"/>
    <property type="match status" value="1"/>
</dbReference>
<evidence type="ECO:0000256" key="2">
    <source>
        <dbReference type="ARBA" id="ARBA00004240"/>
    </source>
</evidence>
<evidence type="ECO:0000256" key="8">
    <source>
        <dbReference type="ARBA" id="ARBA00023002"/>
    </source>
</evidence>
<dbReference type="AlphaFoldDB" id="A0A7S3I968"/>
<feature type="domain" description="3-oxo-5-alpha-steroid 4-dehydrogenase C-terminal" evidence="12">
    <location>
        <begin position="146"/>
        <end position="300"/>
    </location>
</feature>
<dbReference type="GO" id="GO:0042761">
    <property type="term" value="P:very long-chain fatty acid biosynthetic process"/>
    <property type="evidence" value="ECO:0007669"/>
    <property type="project" value="TreeGrafter"/>
</dbReference>
<accession>A0A7S3I968</accession>
<dbReference type="InterPro" id="IPR001104">
    <property type="entry name" value="3-oxo-5_a-steroid_4-DH_C"/>
</dbReference>
<evidence type="ECO:0000256" key="9">
    <source>
        <dbReference type="ARBA" id="ARBA00023098"/>
    </source>
</evidence>
<dbReference type="EMBL" id="HBIF01000691">
    <property type="protein sequence ID" value="CAE0317331.1"/>
    <property type="molecule type" value="Transcribed_RNA"/>
</dbReference>
<feature type="transmembrane region" description="Helical" evidence="11">
    <location>
        <begin position="253"/>
        <end position="269"/>
    </location>
</feature>
<gene>
    <name evidence="14" type="ORF">FSAL1345_LOCUS600</name>
</gene>
<feature type="domain" description="TECR-like N-terminal" evidence="13">
    <location>
        <begin position="6"/>
        <end position="75"/>
    </location>
</feature>
<dbReference type="GO" id="GO:0016627">
    <property type="term" value="F:oxidoreductase activity, acting on the CH-CH group of donors"/>
    <property type="evidence" value="ECO:0007669"/>
    <property type="project" value="InterPro"/>
</dbReference>
<keyword evidence="8" id="KW-0560">Oxidoreductase</keyword>
<evidence type="ECO:0000256" key="1">
    <source>
        <dbReference type="ARBA" id="ARBA00004141"/>
    </source>
</evidence>
<reference evidence="14" key="1">
    <citation type="submission" date="2021-01" db="EMBL/GenBank/DDBJ databases">
        <authorList>
            <person name="Corre E."/>
            <person name="Pelletier E."/>
            <person name="Niang G."/>
            <person name="Scheremetjew M."/>
            <person name="Finn R."/>
            <person name="Kale V."/>
            <person name="Holt S."/>
            <person name="Cochrane G."/>
            <person name="Meng A."/>
            <person name="Brown T."/>
            <person name="Cohen L."/>
        </authorList>
    </citation>
    <scope>NUCLEOTIDE SEQUENCE</scope>
</reference>
<evidence type="ECO:0000256" key="3">
    <source>
        <dbReference type="ARBA" id="ARBA00007742"/>
    </source>
</evidence>
<dbReference type="CDD" id="cd01801">
    <property type="entry name" value="Ubl_TECR_like"/>
    <property type="match status" value="1"/>
</dbReference>
<sequence>MEVKVESRSGKDLGNFKVQESTKLKDFKQMFHKKYPKWNPSRQRFNIKGERAGLNNDEALLSECLKEARVLVFKDLGIQLGWRFVYVIEYAGPLIMFPALYYFPQLFYGQAAERTFSQKVGMAMAVGHFLKRELESLFLHRFSNATMPLANLFVNCGYYWVLHGLFIGYFLFHPQYTEPSFAPGVKYGLIAAFLGSEFMNFLCHKVLRDLRPPGTRKRGIPHGFGFELVSCANYFWEIVAWICFAVFTKTVPSYVFLLGTVYILSKWSMARHKRYIKEFDGKEGKPLYPKSRKALIPFIY</sequence>
<keyword evidence="9" id="KW-0443">Lipid metabolism</keyword>
<evidence type="ECO:0000256" key="5">
    <source>
        <dbReference type="ARBA" id="ARBA00022692"/>
    </source>
</evidence>
<keyword evidence="10 11" id="KW-0472">Membrane</keyword>
<comment type="similarity">
    <text evidence="3">Belongs to the steroid 5-alpha reductase family.</text>
</comment>
<evidence type="ECO:0008006" key="15">
    <source>
        <dbReference type="Google" id="ProtNLM"/>
    </source>
</evidence>
<dbReference type="GO" id="GO:0005783">
    <property type="term" value="C:endoplasmic reticulum"/>
    <property type="evidence" value="ECO:0007669"/>
    <property type="project" value="UniProtKB-SubCell"/>
</dbReference>
<dbReference type="InterPro" id="IPR049127">
    <property type="entry name" value="TECR-like_N"/>
</dbReference>
<proteinExistence type="inferred from homology"/>
<dbReference type="Pfam" id="PF21696">
    <property type="entry name" value="TECR_N"/>
    <property type="match status" value="1"/>
</dbReference>
<evidence type="ECO:0000259" key="12">
    <source>
        <dbReference type="Pfam" id="PF02544"/>
    </source>
</evidence>
<feature type="transmembrane region" description="Helical" evidence="11">
    <location>
        <begin position="152"/>
        <end position="172"/>
    </location>
</feature>
<evidence type="ECO:0000259" key="13">
    <source>
        <dbReference type="Pfam" id="PF21696"/>
    </source>
</evidence>
<evidence type="ECO:0000256" key="10">
    <source>
        <dbReference type="ARBA" id="ARBA00023136"/>
    </source>
</evidence>
<organism evidence="14">
    <name type="scientific">Fabrea salina</name>
    <dbReference type="NCBI Taxonomy" id="342563"/>
    <lineage>
        <taxon>Eukaryota</taxon>
        <taxon>Sar</taxon>
        <taxon>Alveolata</taxon>
        <taxon>Ciliophora</taxon>
        <taxon>Postciliodesmatophora</taxon>
        <taxon>Heterotrichea</taxon>
        <taxon>Heterotrichida</taxon>
        <taxon>Fabreidae</taxon>
        <taxon>Fabrea</taxon>
    </lineage>
</organism>
<keyword evidence="6" id="KW-0256">Endoplasmic reticulum</keyword>
<keyword evidence="4" id="KW-0444">Lipid biosynthesis</keyword>
<feature type="transmembrane region" description="Helical" evidence="11">
    <location>
        <begin position="224"/>
        <end position="247"/>
    </location>
</feature>
<dbReference type="InterPro" id="IPR039357">
    <property type="entry name" value="SRD5A/TECR"/>
</dbReference>
<keyword evidence="7 11" id="KW-1133">Transmembrane helix</keyword>
<evidence type="ECO:0000256" key="7">
    <source>
        <dbReference type="ARBA" id="ARBA00022989"/>
    </source>
</evidence>
<evidence type="ECO:0000256" key="4">
    <source>
        <dbReference type="ARBA" id="ARBA00022516"/>
    </source>
</evidence>
<name>A0A7S3I968_9CILI</name>
<evidence type="ECO:0000313" key="14">
    <source>
        <dbReference type="EMBL" id="CAE0317331.1"/>
    </source>
</evidence>
<protein>
    <recommendedName>
        <fullName evidence="15">Steroid 5-alpha reductase C-terminal domain-containing protein</fullName>
    </recommendedName>
</protein>
<dbReference type="GO" id="GO:0016020">
    <property type="term" value="C:membrane"/>
    <property type="evidence" value="ECO:0007669"/>
    <property type="project" value="UniProtKB-SubCell"/>
</dbReference>
<evidence type="ECO:0000256" key="6">
    <source>
        <dbReference type="ARBA" id="ARBA00022824"/>
    </source>
</evidence>